<keyword evidence="1" id="KW-0472">Membrane</keyword>
<dbReference type="InterPro" id="IPR017046">
    <property type="entry name" value="Prenylcysteine_Oxase1"/>
</dbReference>
<comment type="caution">
    <text evidence="2">The sequence shown here is derived from an EMBL/GenBank/DDBJ whole genome shotgun (WGS) entry which is preliminary data.</text>
</comment>
<evidence type="ECO:0000256" key="1">
    <source>
        <dbReference type="SAM" id="Phobius"/>
    </source>
</evidence>
<dbReference type="AlphaFoldDB" id="A0A388KMF8"/>
<dbReference type="GO" id="GO:0001735">
    <property type="term" value="F:prenylcysteine oxidase activity"/>
    <property type="evidence" value="ECO:0007669"/>
    <property type="project" value="InterPro"/>
</dbReference>
<accession>A0A388KMF8</accession>
<keyword evidence="3" id="KW-1185">Reference proteome</keyword>
<dbReference type="Gramene" id="GBG71246">
    <property type="protein sequence ID" value="GBG71246"/>
    <property type="gene ID" value="CBR_g8549"/>
</dbReference>
<evidence type="ECO:0008006" key="4">
    <source>
        <dbReference type="Google" id="ProtNLM"/>
    </source>
</evidence>
<sequence length="442" mass="46493">MNTRGACLPRVAFGMAAAMLLSVCFSWFCLVALTCHAVDVRQSDGKLKIAIIGSGISGTSTAYFLSNGGKDDGGGGDLYEIHVYERSAMVGGRVAMVNLSSYGGHVFESGASIIHIKNRYMKQFAAELGLRPAVSPVEGRSLGIFDGQKFVLKLGCSSSSAGGKSWIGTLSKWKNAGTMGLRYGGSLIRLRSYVKGEANLKLVEMNTRGACLPRVAFGMAAAMLLSVCFSWFCLVALTCHAVDVRQSDGKLKIAIIGSGISGTSTAYFLSNGGKDDGGGGDLYEIHVYERSAMVGGRVAMVNLSSYGGHVFESGASIIHIKNRYMKQFAAELGLRPAVSPVEGRSLGIFDGQKFVLKLGCSSSSAGGKSWIGTLSKWKNAGTMGLRYGGSLIRFGSYVKGVSNFVTAGARAANINHTSEACTTEGMPVAGHDDCGAFTIKTK</sequence>
<dbReference type="OrthoDB" id="1742077at2759"/>
<dbReference type="PANTHER" id="PTHR15944:SF0">
    <property type="entry name" value="PRENYLCYSTEINE LYASE DOMAIN-CONTAINING PROTEIN"/>
    <property type="match status" value="1"/>
</dbReference>
<organism evidence="2 3">
    <name type="scientific">Chara braunii</name>
    <name type="common">Braun's stonewort</name>
    <dbReference type="NCBI Taxonomy" id="69332"/>
    <lineage>
        <taxon>Eukaryota</taxon>
        <taxon>Viridiplantae</taxon>
        <taxon>Streptophyta</taxon>
        <taxon>Charophyceae</taxon>
        <taxon>Charales</taxon>
        <taxon>Characeae</taxon>
        <taxon>Chara</taxon>
    </lineage>
</organism>
<proteinExistence type="predicted"/>
<dbReference type="InterPro" id="IPR036188">
    <property type="entry name" value="FAD/NAD-bd_sf"/>
</dbReference>
<evidence type="ECO:0000313" key="2">
    <source>
        <dbReference type="EMBL" id="GBG71246.1"/>
    </source>
</evidence>
<dbReference type="GO" id="GO:0030327">
    <property type="term" value="P:prenylated protein catabolic process"/>
    <property type="evidence" value="ECO:0007669"/>
    <property type="project" value="TreeGrafter"/>
</dbReference>
<keyword evidence="1" id="KW-1133">Transmembrane helix</keyword>
<protein>
    <recommendedName>
        <fullName evidence="4">Prenylcysteine lyase domain-containing protein</fullName>
    </recommendedName>
</protein>
<evidence type="ECO:0000313" key="3">
    <source>
        <dbReference type="Proteomes" id="UP000265515"/>
    </source>
</evidence>
<dbReference type="EMBL" id="BFEA01000143">
    <property type="protein sequence ID" value="GBG71246.1"/>
    <property type="molecule type" value="Genomic_DNA"/>
</dbReference>
<feature type="transmembrane region" description="Helical" evidence="1">
    <location>
        <begin position="215"/>
        <end position="242"/>
    </location>
</feature>
<name>A0A388KMF8_CHABU</name>
<gene>
    <name evidence="2" type="ORF">CBR_g8549</name>
</gene>
<keyword evidence="1" id="KW-0812">Transmembrane</keyword>
<reference evidence="2 3" key="1">
    <citation type="journal article" date="2018" name="Cell">
        <title>The Chara Genome: Secondary Complexity and Implications for Plant Terrestrialization.</title>
        <authorList>
            <person name="Nishiyama T."/>
            <person name="Sakayama H."/>
            <person name="Vries J.D."/>
            <person name="Buschmann H."/>
            <person name="Saint-Marcoux D."/>
            <person name="Ullrich K.K."/>
            <person name="Haas F.B."/>
            <person name="Vanderstraeten L."/>
            <person name="Becker D."/>
            <person name="Lang D."/>
            <person name="Vosolsobe S."/>
            <person name="Rombauts S."/>
            <person name="Wilhelmsson P.K.I."/>
            <person name="Janitza P."/>
            <person name="Kern R."/>
            <person name="Heyl A."/>
            <person name="Rumpler F."/>
            <person name="Villalobos L.I.A.C."/>
            <person name="Clay J.M."/>
            <person name="Skokan R."/>
            <person name="Toyoda A."/>
            <person name="Suzuki Y."/>
            <person name="Kagoshima H."/>
            <person name="Schijlen E."/>
            <person name="Tajeshwar N."/>
            <person name="Catarino B."/>
            <person name="Hetherington A.J."/>
            <person name="Saltykova A."/>
            <person name="Bonnot C."/>
            <person name="Breuninger H."/>
            <person name="Symeonidi A."/>
            <person name="Radhakrishnan G.V."/>
            <person name="Van Nieuwerburgh F."/>
            <person name="Deforce D."/>
            <person name="Chang C."/>
            <person name="Karol K.G."/>
            <person name="Hedrich R."/>
            <person name="Ulvskov P."/>
            <person name="Glockner G."/>
            <person name="Delwiche C.F."/>
            <person name="Petrasek J."/>
            <person name="Van de Peer Y."/>
            <person name="Friml J."/>
            <person name="Beilby M."/>
            <person name="Dolan L."/>
            <person name="Kohara Y."/>
            <person name="Sugano S."/>
            <person name="Fujiyama A."/>
            <person name="Delaux P.-M."/>
            <person name="Quint M."/>
            <person name="TheiBen G."/>
            <person name="Hagemann M."/>
            <person name="Harholt J."/>
            <person name="Dunand C."/>
            <person name="Zachgo S."/>
            <person name="Langdale J."/>
            <person name="Maumus F."/>
            <person name="Straeten D.V.D."/>
            <person name="Gould S.B."/>
            <person name="Rensing S.A."/>
        </authorList>
    </citation>
    <scope>NUCLEOTIDE SEQUENCE [LARGE SCALE GENOMIC DNA]</scope>
    <source>
        <strain evidence="2 3">S276</strain>
    </source>
</reference>
<dbReference type="Proteomes" id="UP000265515">
    <property type="component" value="Unassembled WGS sequence"/>
</dbReference>
<dbReference type="Pfam" id="PF13450">
    <property type="entry name" value="NAD_binding_8"/>
    <property type="match status" value="2"/>
</dbReference>
<dbReference type="PANTHER" id="PTHR15944">
    <property type="entry name" value="FARNESYLCYSTEINE LYASE"/>
    <property type="match status" value="1"/>
</dbReference>
<dbReference type="SUPFAM" id="SSF51905">
    <property type="entry name" value="FAD/NAD(P)-binding domain"/>
    <property type="match status" value="2"/>
</dbReference>
<dbReference type="Gene3D" id="3.50.50.60">
    <property type="entry name" value="FAD/NAD(P)-binding domain"/>
    <property type="match status" value="2"/>
</dbReference>